<dbReference type="AlphaFoldDB" id="A0AB39IMQ5"/>
<proteinExistence type="predicted"/>
<evidence type="ECO:0000313" key="2">
    <source>
        <dbReference type="EMBL" id="XDL22786.1"/>
    </source>
</evidence>
<dbReference type="EMBL" id="JAGJWX010000025">
    <property type="protein sequence ID" value="MBP2859092.1"/>
    <property type="molecule type" value="Genomic_DNA"/>
</dbReference>
<dbReference type="RefSeq" id="WP_152490383.1">
    <property type="nucleotide sequence ID" value="NZ_CM001972.1"/>
</dbReference>
<evidence type="ECO:0000313" key="3">
    <source>
        <dbReference type="Proteomes" id="UP000810130"/>
    </source>
</evidence>
<dbReference type="Proteomes" id="UP000810130">
    <property type="component" value="Unassembled WGS sequence"/>
</dbReference>
<keyword evidence="3" id="KW-1185">Reference proteome</keyword>
<gene>
    <name evidence="1" type="ORF">J8657_15945</name>
    <name evidence="2" type="ORF">LF929_010725</name>
</gene>
<dbReference type="EMBL" id="CP162670">
    <property type="protein sequence ID" value="XDL22786.1"/>
    <property type="molecule type" value="Genomic_DNA"/>
</dbReference>
<evidence type="ECO:0000313" key="1">
    <source>
        <dbReference type="EMBL" id="MBP2859092.1"/>
    </source>
</evidence>
<accession>A0AB39IMQ5</accession>
<sequence>MMALALYAVQGKFMFSSVSTSSAHGCDAVNVKEHKCGTDGDFARLLPAETTGENDFALDEKRVGLTGTMGAYGTFHA</sequence>
<organism evidence="2">
    <name type="scientific">Dickeya oryzae</name>
    <dbReference type="NCBI Taxonomy" id="1240404"/>
    <lineage>
        <taxon>Bacteria</taxon>
        <taxon>Pseudomonadati</taxon>
        <taxon>Pseudomonadota</taxon>
        <taxon>Gammaproteobacteria</taxon>
        <taxon>Enterobacterales</taxon>
        <taxon>Pectobacteriaceae</taxon>
        <taxon>Dickeya</taxon>
    </lineage>
</organism>
<protein>
    <submittedName>
        <fullName evidence="2">Uncharacterized protein</fullName>
    </submittedName>
</protein>
<name>A0AB39IMQ5_9GAMM</name>
<reference evidence="1 3" key="1">
    <citation type="submission" date="2021-04" db="EMBL/GenBank/DDBJ databases">
        <title>Genomic and host-range diversity within the Dickeya zeae complex, identification of D. zeae and D. oryzae members, proposal of two novel subspecies D. zeae subsp. zeae subsp. nov. and D. zeae subsp. dombae subsp. nov.</title>
        <authorList>
            <person name="Van Gijsegem F."/>
            <person name="Hugouvieux-Cotte-Pattat N."/>
        </authorList>
    </citation>
    <scope>NUCLEOTIDE SEQUENCE [LARGE SCALE GENOMIC DNA]</scope>
    <source>
        <strain evidence="1 3">FVG03</strain>
    </source>
</reference>
<dbReference type="GeneID" id="302582149"/>
<reference evidence="2" key="2">
    <citation type="submission" date="2024-07" db="EMBL/GenBank/DDBJ databases">
        <authorList>
            <person name="Pedron J."/>
        </authorList>
    </citation>
    <scope>NUCLEOTIDE SEQUENCE</scope>
    <source>
        <strain evidence="2">A003-S1-M15</strain>
    </source>
</reference>